<keyword evidence="1" id="KW-0472">Membrane</keyword>
<dbReference type="Gene3D" id="1.20.5.160">
    <property type="entry name" value="Bacterial aa3 type cytochrome c oxidase subunit IV"/>
    <property type="match status" value="1"/>
</dbReference>
<dbReference type="SUPFAM" id="SSF81469">
    <property type="entry name" value="Bacterial aa3 type cytochrome c oxidase subunit IV"/>
    <property type="match status" value="1"/>
</dbReference>
<name>A0ABV6PL95_9SPHN</name>
<dbReference type="Proteomes" id="UP001589943">
    <property type="component" value="Unassembled WGS sequence"/>
</dbReference>
<protein>
    <submittedName>
        <fullName evidence="3">Aa3-type cytochrome c oxidase subunit IV</fullName>
    </submittedName>
</protein>
<keyword evidence="1" id="KW-1133">Transmembrane helix</keyword>
<sequence length="42" mass="4455">MDMASGNDIKAHTSTYSGFLGLVKWGIVITALITALVVFLIS</sequence>
<dbReference type="InterPro" id="IPR012422">
    <property type="entry name" value="Cyt_c_oxidase_su4_bac-aa3"/>
</dbReference>
<dbReference type="RefSeq" id="WP_379482050.1">
    <property type="nucleotide sequence ID" value="NZ_JBHLTL010000011.1"/>
</dbReference>
<feature type="transmembrane region" description="Helical" evidence="1">
    <location>
        <begin position="22"/>
        <end position="41"/>
    </location>
</feature>
<organism evidence="3 4">
    <name type="scientific">Novosphingobium aquiterrae</name>
    <dbReference type="NCBI Taxonomy" id="624388"/>
    <lineage>
        <taxon>Bacteria</taxon>
        <taxon>Pseudomonadati</taxon>
        <taxon>Pseudomonadota</taxon>
        <taxon>Alphaproteobacteria</taxon>
        <taxon>Sphingomonadales</taxon>
        <taxon>Sphingomonadaceae</taxon>
        <taxon>Novosphingobium</taxon>
    </lineage>
</organism>
<keyword evidence="4" id="KW-1185">Reference proteome</keyword>
<reference evidence="3 4" key="1">
    <citation type="submission" date="2024-09" db="EMBL/GenBank/DDBJ databases">
        <authorList>
            <person name="Sun Q."/>
            <person name="Mori K."/>
        </authorList>
    </citation>
    <scope>NUCLEOTIDE SEQUENCE [LARGE SCALE GENOMIC DNA]</scope>
    <source>
        <strain evidence="3 4">NCAIM B.02537</strain>
    </source>
</reference>
<keyword evidence="1" id="KW-0812">Transmembrane</keyword>
<dbReference type="EMBL" id="JBHLTL010000011">
    <property type="protein sequence ID" value="MFC0590598.1"/>
    <property type="molecule type" value="Genomic_DNA"/>
</dbReference>
<dbReference type="Pfam" id="PF07835">
    <property type="entry name" value="COX4_pro_2"/>
    <property type="match status" value="1"/>
</dbReference>
<feature type="domain" description="Cytochrome c oxidase subunit IV bacterial aa3 type" evidence="2">
    <location>
        <begin position="3"/>
        <end position="39"/>
    </location>
</feature>
<proteinExistence type="predicted"/>
<evidence type="ECO:0000256" key="1">
    <source>
        <dbReference type="SAM" id="Phobius"/>
    </source>
</evidence>
<gene>
    <name evidence="3" type="ORF">ACFFF7_14395</name>
</gene>
<evidence type="ECO:0000259" key="2">
    <source>
        <dbReference type="Pfam" id="PF07835"/>
    </source>
</evidence>
<accession>A0ABV6PL95</accession>
<comment type="caution">
    <text evidence="3">The sequence shown here is derived from an EMBL/GenBank/DDBJ whole genome shotgun (WGS) entry which is preliminary data.</text>
</comment>
<dbReference type="InterPro" id="IPR036596">
    <property type="entry name" value="Cyt-C_aa3_sf"/>
</dbReference>
<evidence type="ECO:0000313" key="4">
    <source>
        <dbReference type="Proteomes" id="UP001589943"/>
    </source>
</evidence>
<evidence type="ECO:0000313" key="3">
    <source>
        <dbReference type="EMBL" id="MFC0590598.1"/>
    </source>
</evidence>